<name>A0ABP3DI11_9PSEU</name>
<evidence type="ECO:0000313" key="2">
    <source>
        <dbReference type="EMBL" id="GAA0231049.1"/>
    </source>
</evidence>
<keyword evidence="3" id="KW-1185">Reference proteome</keyword>
<reference evidence="3" key="1">
    <citation type="journal article" date="2019" name="Int. J. Syst. Evol. Microbiol.">
        <title>The Global Catalogue of Microorganisms (GCM) 10K type strain sequencing project: providing services to taxonomists for standard genome sequencing and annotation.</title>
        <authorList>
            <consortium name="The Broad Institute Genomics Platform"/>
            <consortium name="The Broad Institute Genome Sequencing Center for Infectious Disease"/>
            <person name="Wu L."/>
            <person name="Ma J."/>
        </authorList>
    </citation>
    <scope>NUCLEOTIDE SEQUENCE [LARGE SCALE GENOMIC DNA]</scope>
    <source>
        <strain evidence="3">JCM 3380</strain>
    </source>
</reference>
<gene>
    <name evidence="2" type="ORF">GCM10010492_32080</name>
</gene>
<comment type="caution">
    <text evidence="2">The sequence shown here is derived from an EMBL/GenBank/DDBJ whole genome shotgun (WGS) entry which is preliminary data.</text>
</comment>
<dbReference type="EMBL" id="BAAABU010000005">
    <property type="protein sequence ID" value="GAA0231049.1"/>
    <property type="molecule type" value="Genomic_DNA"/>
</dbReference>
<organism evidence="2 3">
    <name type="scientific">Saccharothrix mutabilis subsp. mutabilis</name>
    <dbReference type="NCBI Taxonomy" id="66855"/>
    <lineage>
        <taxon>Bacteria</taxon>
        <taxon>Bacillati</taxon>
        <taxon>Actinomycetota</taxon>
        <taxon>Actinomycetes</taxon>
        <taxon>Pseudonocardiales</taxon>
        <taxon>Pseudonocardiaceae</taxon>
        <taxon>Saccharothrix</taxon>
    </lineage>
</organism>
<feature type="chain" id="PRO_5047239859" evidence="1">
    <location>
        <begin position="22"/>
        <end position="90"/>
    </location>
</feature>
<dbReference type="RefSeq" id="WP_343934585.1">
    <property type="nucleotide sequence ID" value="NZ_BAAABU010000005.1"/>
</dbReference>
<sequence>MRRLLIAVLLLLGTATTAAHADPGLYGCGTSVLGSTGNGWCSGTGTFRLVVACEDGKFARSRWMTIETGDGTLAISCANAKAVGAEIEVK</sequence>
<accession>A0ABP3DI11</accession>
<evidence type="ECO:0000256" key="1">
    <source>
        <dbReference type="SAM" id="SignalP"/>
    </source>
</evidence>
<evidence type="ECO:0000313" key="3">
    <source>
        <dbReference type="Proteomes" id="UP001500416"/>
    </source>
</evidence>
<dbReference type="Proteomes" id="UP001500416">
    <property type="component" value="Unassembled WGS sequence"/>
</dbReference>
<keyword evidence="1" id="KW-0732">Signal</keyword>
<feature type="signal peptide" evidence="1">
    <location>
        <begin position="1"/>
        <end position="21"/>
    </location>
</feature>
<protein>
    <submittedName>
        <fullName evidence="2">Uncharacterized protein</fullName>
    </submittedName>
</protein>
<proteinExistence type="predicted"/>